<evidence type="ECO:0000313" key="2">
    <source>
        <dbReference type="EMBL" id="MBX7291935.1"/>
    </source>
</evidence>
<dbReference type="AlphaFoldDB" id="A0ABD4RKW1"/>
<dbReference type="PANTHER" id="PTHR43792:SF1">
    <property type="entry name" value="N-ACETYLTRANSFERASE DOMAIN-CONTAINING PROTEIN"/>
    <property type="match status" value="1"/>
</dbReference>
<dbReference type="InterPro" id="IPR000182">
    <property type="entry name" value="GNAT_dom"/>
</dbReference>
<evidence type="ECO:0000313" key="3">
    <source>
        <dbReference type="Proteomes" id="UP000775179"/>
    </source>
</evidence>
<feature type="domain" description="N-acetyltransferase" evidence="1">
    <location>
        <begin position="1"/>
        <end position="115"/>
    </location>
</feature>
<name>A0ABD4RKW1_9CLOT</name>
<evidence type="ECO:0000259" key="1">
    <source>
        <dbReference type="PROSITE" id="PS51186"/>
    </source>
</evidence>
<dbReference type="PANTHER" id="PTHR43792">
    <property type="entry name" value="GNAT FAMILY, PUTATIVE (AFU_ORTHOLOGUE AFUA_3G00765)-RELATED-RELATED"/>
    <property type="match status" value="1"/>
</dbReference>
<dbReference type="EMBL" id="JAIFTX010000055">
    <property type="protein sequence ID" value="MBX7291935.1"/>
    <property type="molecule type" value="Genomic_DNA"/>
</dbReference>
<reference evidence="2 3" key="1">
    <citation type="submission" date="2021-08" db="EMBL/GenBank/DDBJ databases">
        <title>Genome sequence analysis of Clostridium chauvoei strains of European origin and evaluation of typing options for outbreak investigations.</title>
        <authorList>
            <person name="Abdel-Glil M."/>
            <person name="Thomas P."/>
            <person name="Seyboldt C."/>
        </authorList>
    </citation>
    <scope>NUCLEOTIDE SEQUENCE [LARGE SCALE GENOMIC DNA]</scope>
    <source>
        <strain evidence="2 3">S0260-09</strain>
    </source>
</reference>
<dbReference type="Pfam" id="PF13302">
    <property type="entry name" value="Acetyltransf_3"/>
    <property type="match status" value="1"/>
</dbReference>
<sequence length="129" mass="15584">MKYNIGLEEKFESRRKNEDIVIGSVSCSYYEDLQQIEITYFIGSQYRNKGYALEAVKAYTEYFFNNYNKPKIIATVREENIPAWKVVEKAGFKFKEKKIHKDLNDEKLEMYYFYEFTKHLTNDVFSKYK</sequence>
<accession>A0ABD4RKW1</accession>
<comment type="caution">
    <text evidence="2">The sequence shown here is derived from an EMBL/GenBank/DDBJ whole genome shotgun (WGS) entry which is preliminary data.</text>
</comment>
<dbReference type="InterPro" id="IPR016181">
    <property type="entry name" value="Acyl_CoA_acyltransferase"/>
</dbReference>
<gene>
    <name evidence="2" type="ORF">K4H94_13215</name>
</gene>
<organism evidence="2 3">
    <name type="scientific">Clostridium chauvoei</name>
    <dbReference type="NCBI Taxonomy" id="46867"/>
    <lineage>
        <taxon>Bacteria</taxon>
        <taxon>Bacillati</taxon>
        <taxon>Bacillota</taxon>
        <taxon>Clostridia</taxon>
        <taxon>Eubacteriales</taxon>
        <taxon>Clostridiaceae</taxon>
        <taxon>Clostridium</taxon>
    </lineage>
</organism>
<proteinExistence type="predicted"/>
<dbReference type="InterPro" id="IPR051531">
    <property type="entry name" value="N-acetyltransferase"/>
</dbReference>
<dbReference type="Proteomes" id="UP000775179">
    <property type="component" value="Unassembled WGS sequence"/>
</dbReference>
<dbReference type="Gene3D" id="3.40.630.30">
    <property type="match status" value="1"/>
</dbReference>
<protein>
    <submittedName>
        <fullName evidence="2">GNAT family N-acetyltransferase</fullName>
    </submittedName>
</protein>
<dbReference type="PROSITE" id="PS51186">
    <property type="entry name" value="GNAT"/>
    <property type="match status" value="1"/>
</dbReference>
<dbReference type="SUPFAM" id="SSF55729">
    <property type="entry name" value="Acyl-CoA N-acyltransferases (Nat)"/>
    <property type="match status" value="1"/>
</dbReference>
<dbReference type="RefSeq" id="WP_079481897.1">
    <property type="nucleotide sequence ID" value="NZ_CP018624.1"/>
</dbReference>